<dbReference type="PROSITE" id="PS00143">
    <property type="entry name" value="INSULINASE"/>
    <property type="match status" value="1"/>
</dbReference>
<feature type="signal peptide" evidence="9">
    <location>
        <begin position="1"/>
        <end position="31"/>
    </location>
</feature>
<evidence type="ECO:0000256" key="4">
    <source>
        <dbReference type="ARBA" id="ARBA00022723"/>
    </source>
</evidence>
<evidence type="ECO:0000256" key="5">
    <source>
        <dbReference type="ARBA" id="ARBA00022801"/>
    </source>
</evidence>
<keyword evidence="7" id="KW-0482">Metalloprotease</keyword>
<comment type="caution">
    <text evidence="12">The sequence shown here is derived from an EMBL/GenBank/DDBJ whole genome shotgun (WGS) entry which is preliminary data.</text>
</comment>
<keyword evidence="4" id="KW-0479">Metal-binding</keyword>
<evidence type="ECO:0000256" key="8">
    <source>
        <dbReference type="RuleBase" id="RU004447"/>
    </source>
</evidence>
<keyword evidence="13" id="KW-1185">Reference proteome</keyword>
<keyword evidence="9" id="KW-0732">Signal</keyword>
<keyword evidence="6" id="KW-0862">Zinc</keyword>
<dbReference type="InterPro" id="IPR001431">
    <property type="entry name" value="Pept_M16_Zn_BS"/>
</dbReference>
<dbReference type="Pfam" id="PF00675">
    <property type="entry name" value="Peptidase_M16"/>
    <property type="match status" value="1"/>
</dbReference>
<dbReference type="RefSeq" id="WP_381423872.1">
    <property type="nucleotide sequence ID" value="NZ_JBHSDH010000013.1"/>
</dbReference>
<gene>
    <name evidence="12" type="ORF">ACFOWX_10530</name>
</gene>
<evidence type="ECO:0000259" key="10">
    <source>
        <dbReference type="Pfam" id="PF00675"/>
    </source>
</evidence>
<keyword evidence="3" id="KW-0645">Protease</keyword>
<evidence type="ECO:0000256" key="7">
    <source>
        <dbReference type="ARBA" id="ARBA00023049"/>
    </source>
</evidence>
<evidence type="ECO:0000256" key="6">
    <source>
        <dbReference type="ARBA" id="ARBA00022833"/>
    </source>
</evidence>
<dbReference type="InterPro" id="IPR050626">
    <property type="entry name" value="Peptidase_M16"/>
</dbReference>
<dbReference type="InterPro" id="IPR011249">
    <property type="entry name" value="Metalloenz_LuxS/M16"/>
</dbReference>
<evidence type="ECO:0000313" key="13">
    <source>
        <dbReference type="Proteomes" id="UP001595887"/>
    </source>
</evidence>
<evidence type="ECO:0000256" key="9">
    <source>
        <dbReference type="SAM" id="SignalP"/>
    </source>
</evidence>
<proteinExistence type="inferred from homology"/>
<dbReference type="SUPFAM" id="SSF63411">
    <property type="entry name" value="LuxS/MPP-like metallohydrolase"/>
    <property type="match status" value="3"/>
</dbReference>
<dbReference type="EMBL" id="JBHSDH010000013">
    <property type="protein sequence ID" value="MFC4292848.1"/>
    <property type="molecule type" value="Genomic_DNA"/>
</dbReference>
<dbReference type="InterPro" id="IPR011765">
    <property type="entry name" value="Pept_M16_N"/>
</dbReference>
<keyword evidence="5" id="KW-0378">Hydrolase</keyword>
<dbReference type="Proteomes" id="UP001595887">
    <property type="component" value="Unassembled WGS sequence"/>
</dbReference>
<feature type="chain" id="PRO_5045652726" evidence="9">
    <location>
        <begin position="32"/>
        <end position="976"/>
    </location>
</feature>
<evidence type="ECO:0000259" key="11">
    <source>
        <dbReference type="Pfam" id="PF05193"/>
    </source>
</evidence>
<dbReference type="Gene3D" id="3.30.830.10">
    <property type="entry name" value="Metalloenzyme, LuxS/M16 peptidase-like"/>
    <property type="match status" value="4"/>
</dbReference>
<evidence type="ECO:0000256" key="1">
    <source>
        <dbReference type="ARBA" id="ARBA00001947"/>
    </source>
</evidence>
<dbReference type="PANTHER" id="PTHR43690:SF17">
    <property type="entry name" value="PROTEIN YHJJ"/>
    <property type="match status" value="1"/>
</dbReference>
<evidence type="ECO:0000256" key="2">
    <source>
        <dbReference type="ARBA" id="ARBA00007261"/>
    </source>
</evidence>
<feature type="domain" description="Peptidase M16 C-terminal" evidence="11">
    <location>
        <begin position="728"/>
        <end position="889"/>
    </location>
</feature>
<name>A0ABV8RHH9_9SPHN</name>
<dbReference type="Pfam" id="PF05193">
    <property type="entry name" value="Peptidase_M16_C"/>
    <property type="match status" value="2"/>
</dbReference>
<dbReference type="InterPro" id="IPR007863">
    <property type="entry name" value="Peptidase_M16_C"/>
</dbReference>
<organism evidence="12 13">
    <name type="scientific">Sphingorhabdus arenilitoris</name>
    <dbReference type="NCBI Taxonomy" id="1490041"/>
    <lineage>
        <taxon>Bacteria</taxon>
        <taxon>Pseudomonadati</taxon>
        <taxon>Pseudomonadota</taxon>
        <taxon>Alphaproteobacteria</taxon>
        <taxon>Sphingomonadales</taxon>
        <taxon>Sphingomonadaceae</taxon>
        <taxon>Sphingorhabdus</taxon>
    </lineage>
</organism>
<protein>
    <submittedName>
        <fullName evidence="12">M16 family metallopeptidase</fullName>
    </submittedName>
</protein>
<evidence type="ECO:0000256" key="3">
    <source>
        <dbReference type="ARBA" id="ARBA00022670"/>
    </source>
</evidence>
<feature type="domain" description="Peptidase M16 C-terminal" evidence="11">
    <location>
        <begin position="235"/>
        <end position="415"/>
    </location>
</feature>
<sequence length="976" mass="104764">MMKPTIKSSILSVSSALALTLALGTAPLAAAQDGSESPAMGASEMATNTAWGVQSVDVSADPSIVYGVLPNGMKYAIQKNQTPKNAASLRLHIAAGYISETAPEAGISHFIEHMAFNGTKNVPEGEMVRILERQGLAFGADSNATTSLDFTSFELDLPRTDAESIDTGLFLLREVAGNISFNPEAVDRERGILLSEVQTRNTPDRRRAFDLLGAVLPDTPLSKPGLGGTAETYTSISPEMLKSYYYRFYRPEYATLVAVGDFDVAQMEAEIKAKFGDWKGTGPAGRMTRGTVNVDQPMVFDSFTDPAIQPFVSIDFAKPIDKKPDSIAKRGDQYVTQLASAIMAQRFEKIARQPGAQILGGGISISSLIEVADLASLITIGTQNNWQGALATGEQELRRALQFGVTQSELEEQLANIDTTVRNAAAQAATRKSDALAQQLMGSIYGGDVTASPQTELEIFDAVKPSLTVEAVNAKLRSAFGTAPSSLHISSKTDITDVKTAATQVLAESAKVAVTAPEEAKAVAFAYSDFGPSGKITENKTIADLGIRTIRFANNVKLNLKKTDFEAGKLRYSVRFGGGQLALPEPKPGLDLFFQLSAGLAGLGKHDIGEIQRLSAGKAVQFGLNLNEDSFNSTGATTATDLELQMQLLAAMLTDPGYRAEADTLYQSQMTQVIPAVEAQPPVLAQIIPPYYLTGEDPRFGIADLRDATKVGLSDMKAALDTAKDAPIEITLVGDFDEQSAINIVARTFGALPKRSAAKPDYSKRRKMSFTADSAVKTLYHQGEADQGMVVAYWPTTDDSDHAAEIVRDMLNEVFKSALRDEIREKLGATYSPQTTNLASSTYTGYGHISSTIVVDPAKIADVEAAISRVTAELRAGAPSDDALTRARAPLLEKIEQSGRDNGAWLAIAEEAQSRPERLDRWRREKALYESVTPAQIQAAAQKYLTDANRRSYRMIVDPAKVAAEPAAGAEVEAAK</sequence>
<dbReference type="PANTHER" id="PTHR43690">
    <property type="entry name" value="NARDILYSIN"/>
    <property type="match status" value="1"/>
</dbReference>
<evidence type="ECO:0000313" key="12">
    <source>
        <dbReference type="EMBL" id="MFC4292848.1"/>
    </source>
</evidence>
<reference evidence="13" key="1">
    <citation type="journal article" date="2019" name="Int. J. Syst. Evol. Microbiol.">
        <title>The Global Catalogue of Microorganisms (GCM) 10K type strain sequencing project: providing services to taxonomists for standard genome sequencing and annotation.</title>
        <authorList>
            <consortium name="The Broad Institute Genomics Platform"/>
            <consortium name="The Broad Institute Genome Sequencing Center for Infectious Disease"/>
            <person name="Wu L."/>
            <person name="Ma J."/>
        </authorList>
    </citation>
    <scope>NUCLEOTIDE SEQUENCE [LARGE SCALE GENOMIC DNA]</scope>
    <source>
        <strain evidence="13">CECT 8531</strain>
    </source>
</reference>
<comment type="cofactor">
    <cofactor evidence="1">
        <name>Zn(2+)</name>
        <dbReference type="ChEBI" id="CHEBI:29105"/>
    </cofactor>
</comment>
<accession>A0ABV8RHH9</accession>
<comment type="similarity">
    <text evidence="2 8">Belongs to the peptidase M16 family.</text>
</comment>
<feature type="domain" description="Peptidase M16 N-terminal" evidence="10">
    <location>
        <begin position="78"/>
        <end position="212"/>
    </location>
</feature>